<comment type="function">
    <text evidence="9">Converts cobyric acid to cobinamide by the addition of aminopropanol on the F carboxylic group.</text>
</comment>
<evidence type="ECO:0000256" key="7">
    <source>
        <dbReference type="ARBA" id="ARBA00022989"/>
    </source>
</evidence>
<keyword evidence="6 9" id="KW-0812">Transmembrane</keyword>
<evidence type="ECO:0000256" key="9">
    <source>
        <dbReference type="HAMAP-Rule" id="MF_00024"/>
    </source>
</evidence>
<feature type="transmembrane region" description="Helical" evidence="9">
    <location>
        <begin position="54"/>
        <end position="78"/>
    </location>
</feature>
<comment type="subcellular location">
    <subcellularLocation>
        <location evidence="1 9">Cell membrane</location>
        <topology evidence="1 9">Multi-pass membrane protein</topology>
    </subcellularLocation>
</comment>
<evidence type="ECO:0000313" key="10">
    <source>
        <dbReference type="EMBL" id="UWX06515.1"/>
    </source>
</evidence>
<dbReference type="InterPro" id="IPR004485">
    <property type="entry name" value="Cobalamin_biosynth_CobD/CbiB"/>
</dbReference>
<evidence type="ECO:0000256" key="2">
    <source>
        <dbReference type="ARBA" id="ARBA00004953"/>
    </source>
</evidence>
<evidence type="ECO:0000256" key="1">
    <source>
        <dbReference type="ARBA" id="ARBA00004651"/>
    </source>
</evidence>
<keyword evidence="4 9" id="KW-1003">Cell membrane</keyword>
<dbReference type="NCBIfam" id="TIGR00380">
    <property type="entry name" value="cobal_cbiB"/>
    <property type="match status" value="1"/>
</dbReference>
<dbReference type="EMBL" id="CP065938">
    <property type="protein sequence ID" value="UWX06515.1"/>
    <property type="molecule type" value="Genomic_DNA"/>
</dbReference>
<keyword evidence="8 9" id="KW-0472">Membrane</keyword>
<comment type="similarity">
    <text evidence="3 9">Belongs to the CobD/CbiB family.</text>
</comment>
<evidence type="ECO:0000256" key="6">
    <source>
        <dbReference type="ARBA" id="ARBA00022692"/>
    </source>
</evidence>
<reference evidence="10" key="1">
    <citation type="submission" date="2020-12" db="EMBL/GenBank/DDBJ databases">
        <title>Taurinivorans muris gen. nov., sp. nov., fundamental and realized metabolic niche of a ubiquitous sulfidogenic bacterium in the murine intestine.</title>
        <authorList>
            <person name="Ye H."/>
            <person name="Hanson B.T."/>
            <person name="Loy A."/>
        </authorList>
    </citation>
    <scope>NUCLEOTIDE SEQUENCE</scope>
    <source>
        <strain evidence="10">LT0009</strain>
    </source>
</reference>
<accession>A0ABY5Y2T5</accession>
<dbReference type="Proteomes" id="UP001058120">
    <property type="component" value="Chromosome"/>
</dbReference>
<feature type="transmembrane region" description="Helical" evidence="9">
    <location>
        <begin position="90"/>
        <end position="113"/>
    </location>
</feature>
<keyword evidence="5 9" id="KW-0169">Cobalamin biosynthesis</keyword>
<organism evidence="10 11">
    <name type="scientific">Taurinivorans muris</name>
    <dbReference type="NCBI Taxonomy" id="2787751"/>
    <lineage>
        <taxon>Bacteria</taxon>
        <taxon>Pseudomonadati</taxon>
        <taxon>Thermodesulfobacteriota</taxon>
        <taxon>Desulfovibrionia</taxon>
        <taxon>Desulfovibrionales</taxon>
        <taxon>Desulfovibrionaceae</taxon>
        <taxon>Taurinivorans</taxon>
    </lineage>
</organism>
<sequence length="337" mass="38508">MENLILFAPLTAYLLDILLGEPNTKYHPVCWLGNTALFLEQKTLSECKTNTQKFICGIFCTCLLLLIFAVLPLLVFAVGKKYCLRYADEWYPFFAFFSASFILYLCIAPKSLIQHVEAIQKELTQNNMPEARSKLSCIVGRNTDKMEKADIIRTSIESLAENSLDSTLASFFWFSFAFLLFSYEGAVFCTVSHRIVNTLDAMWGKKNDNYLYFGKFPAHFDDILNFIPARISFYLIIFSCFFIKECDYKNAYVIGKKYRGRHASPNSAWAEAPYAGALNLKLAGPVHYGDFFCDYPYLGEGSLDADPAHLKTALTLFQYSIFSSLIFYTFLLFLDKQ</sequence>
<dbReference type="PANTHER" id="PTHR34308:SF1">
    <property type="entry name" value="COBALAMIN BIOSYNTHESIS PROTEIN CBIB"/>
    <property type="match status" value="1"/>
</dbReference>
<feature type="transmembrane region" description="Helical" evidence="9">
    <location>
        <begin position="171"/>
        <end position="196"/>
    </location>
</feature>
<evidence type="ECO:0000256" key="3">
    <source>
        <dbReference type="ARBA" id="ARBA00006263"/>
    </source>
</evidence>
<dbReference type="RefSeq" id="WP_334316127.1">
    <property type="nucleotide sequence ID" value="NZ_CP065938.1"/>
</dbReference>
<feature type="transmembrane region" description="Helical" evidence="9">
    <location>
        <begin position="223"/>
        <end position="244"/>
    </location>
</feature>
<proteinExistence type="inferred from homology"/>
<dbReference type="PANTHER" id="PTHR34308">
    <property type="entry name" value="COBALAMIN BIOSYNTHESIS PROTEIN CBIB"/>
    <property type="match status" value="1"/>
</dbReference>
<name>A0ABY5Y2T5_9BACT</name>
<gene>
    <name evidence="9 10" type="primary">cobD</name>
    <name evidence="10" type="ORF">JBF11_04180</name>
</gene>
<keyword evidence="11" id="KW-1185">Reference proteome</keyword>
<keyword evidence="7 9" id="KW-1133">Transmembrane helix</keyword>
<evidence type="ECO:0000256" key="4">
    <source>
        <dbReference type="ARBA" id="ARBA00022475"/>
    </source>
</evidence>
<dbReference type="Pfam" id="PF03186">
    <property type="entry name" value="CobD_Cbib"/>
    <property type="match status" value="1"/>
</dbReference>
<comment type="pathway">
    <text evidence="2 9">Cofactor biosynthesis; adenosylcobalamin biosynthesis.</text>
</comment>
<feature type="transmembrane region" description="Helical" evidence="9">
    <location>
        <begin position="316"/>
        <end position="334"/>
    </location>
</feature>
<protein>
    <recommendedName>
        <fullName evidence="9">Cobalamin biosynthesis protein CobD</fullName>
    </recommendedName>
</protein>
<evidence type="ECO:0000313" key="11">
    <source>
        <dbReference type="Proteomes" id="UP001058120"/>
    </source>
</evidence>
<evidence type="ECO:0000256" key="8">
    <source>
        <dbReference type="ARBA" id="ARBA00023136"/>
    </source>
</evidence>
<evidence type="ECO:0000256" key="5">
    <source>
        <dbReference type="ARBA" id="ARBA00022573"/>
    </source>
</evidence>
<dbReference type="HAMAP" id="MF_00024">
    <property type="entry name" value="CobD_CbiB"/>
    <property type="match status" value="1"/>
</dbReference>